<name>A0A1Z5IAP3_9LACO</name>
<proteinExistence type="predicted"/>
<dbReference type="Proteomes" id="UP000198374">
    <property type="component" value="Unassembled WGS sequence"/>
</dbReference>
<sequence length="53" mass="6546">MFHVEQFLYLLLISAQLLIIRQPAIILKIEKIPHHFWYRIWLLILLESSIMHY</sequence>
<reference evidence="1 2" key="1">
    <citation type="submission" date="2015-11" db="EMBL/GenBank/DDBJ databases">
        <title>Draft genome sequences of new species of the genus Lactobacillus isolated from orchardgrass silage.</title>
        <authorList>
            <person name="Tohno M."/>
            <person name="Tanizawa Y."/>
            <person name="Arita M."/>
        </authorList>
    </citation>
    <scope>NUCLEOTIDE SEQUENCE [LARGE SCALE GENOMIC DNA]</scope>
    <source>
        <strain evidence="1 2">IWT30</strain>
    </source>
</reference>
<dbReference type="AlphaFoldDB" id="A0A1Z5IAP3"/>
<keyword evidence="2" id="KW-1185">Reference proteome</keyword>
<protein>
    <submittedName>
        <fullName evidence="1">Uncharacterized protein</fullName>
    </submittedName>
</protein>
<evidence type="ECO:0000313" key="1">
    <source>
        <dbReference type="EMBL" id="GAW98687.1"/>
    </source>
</evidence>
<accession>A0A1Z5IAP3</accession>
<organism evidence="1 2">
    <name type="scientific">Secundilactobacillus mixtipabuli</name>
    <dbReference type="NCBI Taxonomy" id="1435342"/>
    <lineage>
        <taxon>Bacteria</taxon>
        <taxon>Bacillati</taxon>
        <taxon>Bacillota</taxon>
        <taxon>Bacilli</taxon>
        <taxon>Lactobacillales</taxon>
        <taxon>Lactobacillaceae</taxon>
        <taxon>Secundilactobacillus</taxon>
    </lineage>
</organism>
<gene>
    <name evidence="1" type="ORF">IWT30_00646</name>
</gene>
<dbReference type="EMBL" id="BCMF01000003">
    <property type="protein sequence ID" value="GAW98687.1"/>
    <property type="molecule type" value="Genomic_DNA"/>
</dbReference>
<comment type="caution">
    <text evidence="1">The sequence shown here is derived from an EMBL/GenBank/DDBJ whole genome shotgun (WGS) entry which is preliminary data.</text>
</comment>
<evidence type="ECO:0000313" key="2">
    <source>
        <dbReference type="Proteomes" id="UP000198374"/>
    </source>
</evidence>